<evidence type="ECO:0000256" key="1">
    <source>
        <dbReference type="ARBA" id="ARBA00022723"/>
    </source>
</evidence>
<reference evidence="6" key="1">
    <citation type="submission" date="2020-02" db="EMBL/GenBank/DDBJ databases">
        <authorList>
            <person name="Meier V. D."/>
        </authorList>
    </citation>
    <scope>NUCLEOTIDE SEQUENCE</scope>
    <source>
        <strain evidence="6">AVDCRST_MAG26</strain>
    </source>
</reference>
<dbReference type="InterPro" id="IPR002328">
    <property type="entry name" value="ADH_Zn_CS"/>
</dbReference>
<comment type="cofactor">
    <cofactor evidence="4">
        <name>Zn(2+)</name>
        <dbReference type="ChEBI" id="CHEBI:29105"/>
    </cofactor>
</comment>
<dbReference type="Gene3D" id="3.40.50.720">
    <property type="entry name" value="NAD(P)-binding Rossmann-like Domain"/>
    <property type="match status" value="1"/>
</dbReference>
<evidence type="ECO:0000259" key="5">
    <source>
        <dbReference type="SMART" id="SM00829"/>
    </source>
</evidence>
<dbReference type="GO" id="GO:0008270">
    <property type="term" value="F:zinc ion binding"/>
    <property type="evidence" value="ECO:0007669"/>
    <property type="project" value="InterPro"/>
</dbReference>
<dbReference type="InterPro" id="IPR011032">
    <property type="entry name" value="GroES-like_sf"/>
</dbReference>
<dbReference type="SUPFAM" id="SSF50129">
    <property type="entry name" value="GroES-like"/>
    <property type="match status" value="1"/>
</dbReference>
<organism evidence="6">
    <name type="scientific">uncultured Chloroflexia bacterium</name>
    <dbReference type="NCBI Taxonomy" id="1672391"/>
    <lineage>
        <taxon>Bacteria</taxon>
        <taxon>Bacillati</taxon>
        <taxon>Chloroflexota</taxon>
        <taxon>Chloroflexia</taxon>
        <taxon>environmental samples</taxon>
    </lineage>
</organism>
<dbReference type="PANTHER" id="PTHR43401">
    <property type="entry name" value="L-THREONINE 3-DEHYDROGENASE"/>
    <property type="match status" value="1"/>
</dbReference>
<dbReference type="SUPFAM" id="SSF51735">
    <property type="entry name" value="NAD(P)-binding Rossmann-fold domains"/>
    <property type="match status" value="1"/>
</dbReference>
<dbReference type="Pfam" id="PF08240">
    <property type="entry name" value="ADH_N"/>
    <property type="match status" value="1"/>
</dbReference>
<dbReference type="InterPro" id="IPR020843">
    <property type="entry name" value="ER"/>
</dbReference>
<evidence type="ECO:0000256" key="4">
    <source>
        <dbReference type="RuleBase" id="RU361277"/>
    </source>
</evidence>
<name>A0A6J4J6M6_9CHLR</name>
<sequence length="344" mass="36173">MAALVHYGVEPGQVELREVPTPSVRDGEVLLRVGAVGVCGSDIHQLHGSQSWAVDVPVTLGHEFTGVVTAVGEGVSGFKEGDRVVSETAAFICGECIYCRTGHYNVCPHRRGFGARLDGAMAEYVRVPARCLHHIPDSLPFSLAALTEPCCVAYNAVAERATVKPGNSVLVLGPGPIGLLCLLVARLQGAEPTIVAGLSADSPRLELARRLGATHTVDLQAQDLQAFLAYLGDGFGVDVVVDATGAAPAFETAMAAVRPLGQIVKVGWGPGPLGVSLDPIVQKAVTVHGSFSHTYPTWERVIALLASGHLDVAPLIGLDTDLPRWKEAFDGMQSGRFAKAVLRP</sequence>
<keyword evidence="2 4" id="KW-0862">Zinc</keyword>
<dbReference type="AlphaFoldDB" id="A0A6J4J6M6"/>
<dbReference type="Pfam" id="PF00107">
    <property type="entry name" value="ADH_zinc_N"/>
    <property type="match status" value="1"/>
</dbReference>
<dbReference type="EC" id="1.1.1.251" evidence="6"/>
<comment type="similarity">
    <text evidence="4">Belongs to the zinc-containing alcohol dehydrogenase family.</text>
</comment>
<dbReference type="SMART" id="SM00829">
    <property type="entry name" value="PKS_ER"/>
    <property type="match status" value="1"/>
</dbReference>
<dbReference type="PROSITE" id="PS00059">
    <property type="entry name" value="ADH_ZINC"/>
    <property type="match status" value="1"/>
</dbReference>
<gene>
    <name evidence="6" type="ORF">AVDCRST_MAG26-2813</name>
</gene>
<keyword evidence="3 6" id="KW-0560">Oxidoreductase</keyword>
<dbReference type="Gene3D" id="3.90.180.10">
    <property type="entry name" value="Medium-chain alcohol dehydrogenases, catalytic domain"/>
    <property type="match status" value="1"/>
</dbReference>
<dbReference type="EMBL" id="CADCTK010000654">
    <property type="protein sequence ID" value="CAA9270848.1"/>
    <property type="molecule type" value="Genomic_DNA"/>
</dbReference>
<dbReference type="PANTHER" id="PTHR43401:SF2">
    <property type="entry name" value="L-THREONINE 3-DEHYDROGENASE"/>
    <property type="match status" value="1"/>
</dbReference>
<dbReference type="InterPro" id="IPR013149">
    <property type="entry name" value="ADH-like_C"/>
</dbReference>
<protein>
    <submittedName>
        <fullName evidence="6">Galactitol-1-phosphate 5-dehydrogenase</fullName>
        <ecNumber evidence="6">1.1.1.251</ecNumber>
    </submittedName>
</protein>
<evidence type="ECO:0000256" key="3">
    <source>
        <dbReference type="ARBA" id="ARBA00023002"/>
    </source>
</evidence>
<dbReference type="InterPro" id="IPR013154">
    <property type="entry name" value="ADH-like_N"/>
</dbReference>
<dbReference type="InterPro" id="IPR036291">
    <property type="entry name" value="NAD(P)-bd_dom_sf"/>
</dbReference>
<keyword evidence="1 4" id="KW-0479">Metal-binding</keyword>
<proteinExistence type="inferred from homology"/>
<evidence type="ECO:0000256" key="2">
    <source>
        <dbReference type="ARBA" id="ARBA00022833"/>
    </source>
</evidence>
<dbReference type="InterPro" id="IPR050129">
    <property type="entry name" value="Zn_alcohol_dh"/>
</dbReference>
<dbReference type="GO" id="GO:0008868">
    <property type="term" value="F:galactitol-1-phosphate 5-dehydrogenase activity"/>
    <property type="evidence" value="ECO:0007669"/>
    <property type="project" value="UniProtKB-EC"/>
</dbReference>
<dbReference type="CDD" id="cd08258">
    <property type="entry name" value="Zn_ADH4"/>
    <property type="match status" value="1"/>
</dbReference>
<feature type="domain" description="Enoyl reductase (ER)" evidence="5">
    <location>
        <begin position="12"/>
        <end position="342"/>
    </location>
</feature>
<evidence type="ECO:0000313" key="6">
    <source>
        <dbReference type="EMBL" id="CAA9270848.1"/>
    </source>
</evidence>
<accession>A0A6J4J6M6</accession>